<dbReference type="GO" id="GO:0050355">
    <property type="term" value="F:inorganic triphosphate phosphatase activity"/>
    <property type="evidence" value="ECO:0007669"/>
    <property type="project" value="InterPro"/>
</dbReference>
<feature type="domain" description="MRNA cap 0 methyltransferase" evidence="22">
    <location>
        <begin position="560"/>
        <end position="844"/>
    </location>
</feature>
<dbReference type="PANTHER" id="PTHR12189:SF2">
    <property type="entry name" value="MRNA CAP GUANINE-N7 METHYLTRANSFERASE"/>
    <property type="match status" value="1"/>
</dbReference>
<reference evidence="23" key="1">
    <citation type="journal article" date="2013" name="Emerg. Infect. Dis.">
        <title>Novel Poxvirus in Big Brown Bats, Northwestern United States.</title>
        <authorList>
            <person name="Emerson G.L."/>
            <person name="Nordhausen R.N."/>
            <person name="Garner M.M."/>
            <person name="Huckabee J.R."/>
            <person name="Johnson S."/>
            <person name="Wohrle R.D."/>
            <person name="Davidson W.B."/>
            <person name="Wilkins K."/>
            <person name="Li Y."/>
            <person name="Doty J.B."/>
            <person name="Gallardo-Romero N.F."/>
            <person name="Metcalfe M.G."/>
            <person name="Karem K.L."/>
            <person name="Damon I.K."/>
            <person name="Carroll D.S."/>
        </authorList>
    </citation>
    <scope>NUCLEOTIDE SEQUENCE</scope>
    <source>
        <strain evidence="23">WA2011</strain>
    </source>
</reference>
<dbReference type="InterPro" id="IPR004971">
    <property type="entry name" value="mRNA_G-N7_MeTrfase_dom"/>
</dbReference>
<evidence type="ECO:0000256" key="11">
    <source>
        <dbReference type="ARBA" id="ARBA00022723"/>
    </source>
</evidence>
<dbReference type="PROSITE" id="PS51562">
    <property type="entry name" value="RNA_CAP0_MT"/>
    <property type="match status" value="1"/>
</dbReference>
<dbReference type="Pfam" id="PF21004">
    <property type="entry name" value="MCEL_GT_NTPase"/>
    <property type="match status" value="1"/>
</dbReference>
<evidence type="ECO:0000256" key="10">
    <source>
        <dbReference type="ARBA" id="ARBA00022695"/>
    </source>
</evidence>
<evidence type="ECO:0000256" key="15">
    <source>
        <dbReference type="ARBA" id="ARBA00022884"/>
    </source>
</evidence>
<dbReference type="Gene3D" id="3.20.100.20">
    <property type="match status" value="1"/>
</dbReference>
<reference evidence="24 25" key="2">
    <citation type="journal article" date="2017" name="Virus Genes">
        <title>Characterization of Eptesipoxvirus, a novel poxvirus from a microchiropteran bat.</title>
        <authorList>
            <person name="Tu S.L."/>
            <person name="Nakazawa Y."/>
            <person name="Gao J."/>
            <person name="Wilkins K."/>
            <person name="Gallardo-Romero N."/>
            <person name="Li Y."/>
            <person name="Emerson G.L."/>
            <person name="Carroll D.S."/>
            <person name="Upton C."/>
        </authorList>
    </citation>
    <scope>NUCLEOTIDE SEQUENCE [LARGE SCALE GENOMIC DNA]</scope>
    <source>
        <strain evidence="24 25">Washington</strain>
    </source>
</reference>
<gene>
    <name evidence="24" type="ORF">EPTV-WA-083</name>
</gene>
<evidence type="ECO:0000256" key="5">
    <source>
        <dbReference type="ARBA" id="ARBA00012475"/>
    </source>
</evidence>
<dbReference type="InterPro" id="IPR046429">
    <property type="entry name" value="MCEL_NTPase_sf"/>
</dbReference>
<comment type="catalytic activity">
    <reaction evidence="21">
        <text>a 5'-end diphospho-ribonucleoside in mRNA + GTP + H(+) = a 5'-end (5'-triphosphoguanosine)-ribonucleoside in mRNA + diphosphate</text>
        <dbReference type="Rhea" id="RHEA:67012"/>
        <dbReference type="Rhea" id="RHEA-COMP:17165"/>
        <dbReference type="Rhea" id="RHEA-COMP:17166"/>
        <dbReference type="ChEBI" id="CHEBI:15378"/>
        <dbReference type="ChEBI" id="CHEBI:33019"/>
        <dbReference type="ChEBI" id="CHEBI:37565"/>
        <dbReference type="ChEBI" id="CHEBI:167616"/>
        <dbReference type="ChEBI" id="CHEBI:167617"/>
        <dbReference type="EC" id="2.7.7.50"/>
    </reaction>
</comment>
<dbReference type="Pfam" id="PF21005">
    <property type="entry name" value="OB_MCEL_GT"/>
    <property type="match status" value="1"/>
</dbReference>
<comment type="subcellular location">
    <subcellularLocation>
        <location evidence="2">Virion</location>
    </subcellularLocation>
</comment>
<keyword evidence="13" id="KW-0460">Magnesium</keyword>
<dbReference type="GO" id="GO:0003723">
    <property type="term" value="F:RNA binding"/>
    <property type="evidence" value="ECO:0007669"/>
    <property type="project" value="UniProtKB-KW"/>
</dbReference>
<dbReference type="SUPFAM" id="SSF53335">
    <property type="entry name" value="S-adenosyl-L-methionine-dependent methyltransferases"/>
    <property type="match status" value="1"/>
</dbReference>
<evidence type="ECO:0000256" key="20">
    <source>
        <dbReference type="ARBA" id="ARBA00035028"/>
    </source>
</evidence>
<evidence type="ECO:0000256" key="18">
    <source>
        <dbReference type="ARBA" id="ARBA00033175"/>
    </source>
</evidence>
<keyword evidence="15" id="KW-0694">RNA-binding</keyword>
<dbReference type="InterPro" id="IPR046430">
    <property type="entry name" value="MCEL_TPase_sf"/>
</dbReference>
<dbReference type="InterPro" id="IPR048425">
    <property type="entry name" value="MCEL_GT_NTPase"/>
</dbReference>
<dbReference type="PANTHER" id="PTHR12189">
    <property type="entry name" value="MRNA GUANINE-7- METHYLTRANSFERASE"/>
    <property type="match status" value="1"/>
</dbReference>
<evidence type="ECO:0000256" key="14">
    <source>
        <dbReference type="ARBA" id="ARBA00022844"/>
    </source>
</evidence>
<dbReference type="Pfam" id="PF10640">
    <property type="entry name" value="MCEL_TPase"/>
    <property type="match status" value="1"/>
</dbReference>
<dbReference type="InterPro" id="IPR046428">
    <property type="entry name" value="MCEL_OB_dom_sf"/>
</dbReference>
<comment type="similarity">
    <text evidence="3">In the N-terminal section; belongs to the dsDNA virus mRNA guanylyltransferase family.</text>
</comment>
<keyword evidence="10" id="KW-0548">Nucleotidyltransferase</keyword>
<keyword evidence="16" id="KW-0511">Multifunctional enzyme</keyword>
<dbReference type="InterPro" id="IPR029063">
    <property type="entry name" value="SAM-dependent_MTases_sf"/>
</dbReference>
<dbReference type="EC" id="3.6.1.74" evidence="20"/>
<dbReference type="InterPro" id="IPR039753">
    <property type="entry name" value="RG7MT1"/>
</dbReference>
<evidence type="ECO:0000313" key="24">
    <source>
        <dbReference type="EMBL" id="ASK51284.1"/>
    </source>
</evidence>
<dbReference type="GO" id="GO:0004482">
    <property type="term" value="F:mRNA 5'-cap (guanine-N7-)-methyltransferase activity"/>
    <property type="evidence" value="ECO:0007669"/>
    <property type="project" value="UniProtKB-EC"/>
</dbReference>
<evidence type="ECO:0000256" key="6">
    <source>
        <dbReference type="ARBA" id="ARBA00020120"/>
    </source>
</evidence>
<dbReference type="Proteomes" id="UP000217428">
    <property type="component" value="Segment"/>
</dbReference>
<dbReference type="Gene3D" id="2.40.50.830">
    <property type="match status" value="1"/>
</dbReference>
<dbReference type="Gene3D" id="3.30.470.140">
    <property type="match status" value="1"/>
</dbReference>
<evidence type="ECO:0000256" key="1">
    <source>
        <dbReference type="ARBA" id="ARBA00001946"/>
    </source>
</evidence>
<protein>
    <recommendedName>
        <fullName evidence="6">mRNA-capping enzyme catalytic subunit</fullName>
        <ecNumber evidence="4">2.1.1.56</ecNumber>
        <ecNumber evidence="5">2.7.7.50</ecNumber>
        <ecNumber evidence="20">3.6.1.74</ecNumber>
    </recommendedName>
    <alternativeName>
        <fullName evidence="19">Virus termination factor large subunit</fullName>
    </alternativeName>
    <alternativeName>
        <fullName evidence="17">mRNA-capping enzyme 97 kDa subunit</fullName>
    </alternativeName>
    <alternativeName>
        <fullName evidence="18">mRNA-capping enzyme large subunit</fullName>
    </alternativeName>
</protein>
<dbReference type="GO" id="GO:0046872">
    <property type="term" value="F:metal ion binding"/>
    <property type="evidence" value="ECO:0007669"/>
    <property type="project" value="UniProtKB-KW"/>
</dbReference>
<dbReference type="GO" id="GO:0004484">
    <property type="term" value="F:mRNA guanylyltransferase activity"/>
    <property type="evidence" value="ECO:0007669"/>
    <property type="project" value="UniProtKB-EC"/>
</dbReference>
<dbReference type="EMBL" id="KC181858">
    <property type="protein sequence ID" value="AGK89947.1"/>
    <property type="molecule type" value="Genomic_DNA"/>
</dbReference>
<dbReference type="InterPro" id="IPR048426">
    <property type="entry name" value="MCEL_GT_OB"/>
</dbReference>
<evidence type="ECO:0000259" key="22">
    <source>
        <dbReference type="PROSITE" id="PS51562"/>
    </source>
</evidence>
<evidence type="ECO:0000256" key="8">
    <source>
        <dbReference type="ARBA" id="ARBA00022679"/>
    </source>
</evidence>
<keyword evidence="9" id="KW-0949">S-adenosyl-L-methionine</keyword>
<dbReference type="EC" id="2.7.7.50" evidence="5"/>
<sequence length="844" mass="98491">MDEKMLTVSLNEYINLFIDTIDNFKKPPLKDDINHEFEIIFIDPPLIALSNIYKISTKHESFILFTVTDKENSVKYRTTIPLSNIHGLDIKNVQLVESINNIVWEKKTLISENKLSSKCILKHSTEERHIFLDFIKYISAIKLELVNLIQVRAKNFNIDFKFKYFLGSGAQSKSSLLHVLNHPKSKPNPTIEFEYVYNDIGEKPSKKLLQNELKTLFRSVFMALPENIFIPQQILHMPIKTIMLKKQDIINLDVEDLYATTKTDGVPTIVNIINNNIYCYFSHLNYIIKYESIHNFDKSITLFGEAIKNSNKQWIIYLIKLLTPTFNTRFEEKEFIDKTLNNVSNRIIFKTKKYDGPFLSSSEIIDFLSSTLSLQPEGIIFFYNNNVKAKVDYKIKNNNTTDQMLNIVFRYMSSEPIIFGEKTTFLEYKKFNDDKGFPKEFGSDKIILGQNVKYLNNIYCLEFNNIDKDVGLNNVIVPIKFIAEFSSDGSLIKPRIDKTIKYFNKDYYGNQHVIVLEHQRDQRLNVNDVLNEDKLSDIGKECFVDKYRLNPEKVYFTSKRTRGPLGILSNYIKTLIISLYCSKTFLDNTNKRKVLAIDFGNGADLEKYFFGEIALLVATDPDEDAIARGYERYNKLNSGDKSKYYKFNYIKETIRSDTFISSVREVFYFGKFDIIDWQFAIHYSFHPRHYSTIMKNLLELTASGGKVLITTMDGDKLNLLTEKKTFVIHKNLPESENYMSVEKISNDKILVYNPSTMSSPMSEYIVKRADITRVFNEHGFELIDCVNFDTIIERNKHFINGVSKMEERSSTKNFFELNRTALKFDTLDVEELLSYYIVYIFSKR</sequence>
<dbReference type="GO" id="GO:0044423">
    <property type="term" value="C:virion component"/>
    <property type="evidence" value="ECO:0007669"/>
    <property type="project" value="UniProtKB-KW"/>
</dbReference>
<evidence type="ECO:0000313" key="23">
    <source>
        <dbReference type="EMBL" id="AGK89947.1"/>
    </source>
</evidence>
<keyword evidence="7" id="KW-0489">Methyltransferase</keyword>
<evidence type="ECO:0000313" key="25">
    <source>
        <dbReference type="Proteomes" id="UP000217428"/>
    </source>
</evidence>
<keyword evidence="14" id="KW-0946">Virion</keyword>
<accession>R4JNM0</accession>
<organism evidence="23">
    <name type="scientific">Eptesipox virus</name>
    <dbReference type="NCBI Taxonomy" id="1329402"/>
    <lineage>
        <taxon>Viruses</taxon>
        <taxon>Varidnaviria</taxon>
        <taxon>Bamfordvirae</taxon>
        <taxon>Nucleocytoviricota</taxon>
        <taxon>Pokkesviricetes</taxon>
        <taxon>Chitovirales</taxon>
        <taxon>Poxviridae</taxon>
        <taxon>Chordopoxvirinae</taxon>
        <taxon>Vespertilionpoxvirus</taxon>
        <taxon>Vespertilionpoxvirus eptesipox</taxon>
    </lineage>
</organism>
<reference evidence="24" key="3">
    <citation type="submission" date="2017-03" db="EMBL/GenBank/DDBJ databases">
        <authorList>
            <person name="Afonso C.L."/>
            <person name="Miller P.J."/>
            <person name="Scott M.A."/>
            <person name="Spackman E."/>
            <person name="Goraichik I."/>
            <person name="Dimitrov K.M."/>
            <person name="Suarez D.L."/>
            <person name="Swayne D.E."/>
        </authorList>
    </citation>
    <scope>NUCLEOTIDE SEQUENCE</scope>
    <source>
        <strain evidence="24">Washington</strain>
    </source>
</reference>
<proteinExistence type="inferred from homology"/>
<evidence type="ECO:0000256" key="12">
    <source>
        <dbReference type="ARBA" id="ARBA00022801"/>
    </source>
</evidence>
<keyword evidence="8" id="KW-0808">Transferase</keyword>
<dbReference type="GO" id="GO:0004651">
    <property type="term" value="F:polynucleotide 5'-phosphatase activity"/>
    <property type="evidence" value="ECO:0007669"/>
    <property type="project" value="InterPro"/>
</dbReference>
<dbReference type="GO" id="GO:0140818">
    <property type="term" value="F:mRNA 5'-triphosphate monophosphatase activity"/>
    <property type="evidence" value="ECO:0007669"/>
    <property type="project" value="UniProtKB-EC"/>
</dbReference>
<comment type="cofactor">
    <cofactor evidence="1">
        <name>Mg(2+)</name>
        <dbReference type="ChEBI" id="CHEBI:18420"/>
    </cofactor>
</comment>
<evidence type="ECO:0000256" key="9">
    <source>
        <dbReference type="ARBA" id="ARBA00022691"/>
    </source>
</evidence>
<dbReference type="InterPro" id="IPR019602">
    <property type="entry name" value="MCEL_TPase"/>
</dbReference>
<evidence type="ECO:0000256" key="16">
    <source>
        <dbReference type="ARBA" id="ARBA00023268"/>
    </source>
</evidence>
<dbReference type="EMBL" id="KY747497">
    <property type="protein sequence ID" value="ASK51284.1"/>
    <property type="molecule type" value="Genomic_DNA"/>
</dbReference>
<evidence type="ECO:0000256" key="13">
    <source>
        <dbReference type="ARBA" id="ARBA00022842"/>
    </source>
</evidence>
<dbReference type="OrthoDB" id="600at10239"/>
<evidence type="ECO:0000256" key="2">
    <source>
        <dbReference type="ARBA" id="ARBA00004328"/>
    </source>
</evidence>
<keyword evidence="12" id="KW-0378">Hydrolase</keyword>
<evidence type="ECO:0000256" key="21">
    <source>
        <dbReference type="ARBA" id="ARBA00044679"/>
    </source>
</evidence>
<dbReference type="Gene3D" id="3.40.50.150">
    <property type="entry name" value="Vaccinia Virus protein VP39"/>
    <property type="match status" value="1"/>
</dbReference>
<keyword evidence="25" id="KW-1185">Reference proteome</keyword>
<evidence type="ECO:0000256" key="7">
    <source>
        <dbReference type="ARBA" id="ARBA00022603"/>
    </source>
</evidence>
<keyword evidence="11" id="KW-0479">Metal-binding</keyword>
<name>R4JNM0_9POXV</name>
<evidence type="ECO:0000256" key="17">
    <source>
        <dbReference type="ARBA" id="ARBA00030246"/>
    </source>
</evidence>
<evidence type="ECO:0000256" key="3">
    <source>
        <dbReference type="ARBA" id="ARBA00008556"/>
    </source>
</evidence>
<dbReference type="EC" id="2.1.1.56" evidence="4"/>
<evidence type="ECO:0000256" key="19">
    <source>
        <dbReference type="ARBA" id="ARBA00033397"/>
    </source>
</evidence>
<dbReference type="Pfam" id="PF03291">
    <property type="entry name" value="mRNA_G-N7_MeTrfase"/>
    <property type="match status" value="1"/>
</dbReference>
<evidence type="ECO:0000256" key="4">
    <source>
        <dbReference type="ARBA" id="ARBA00011926"/>
    </source>
</evidence>